<sequence length="386" mass="39850">MSRSVRPVTSAATLVLLGLAFVPAGIGSARAPTAPEQMPSSANTDVSAPALSFTGRYIAHRAIRRDLASPPQQIRRTDVTTGGSELLNPSIDGGVARGNNSFPLVISANGARITFSSSATRLVPGDTNGRADAFVRDAVSDTTLLASVAYDGDVANGGTGMTSLSKNGRYVVFTSSATDVVPGSTTTNLDVYRRDLANQVTVQVTVRPNGAPSRGPGSTTADVSADGNLVAFNSADADLLATDDADQEADLYLRNMTTHTTRWLSRGIPSGANPSGVVLSPDGCWVSSRWDDGSLHLTRVATGVTSAVAPNAYALLGSFSSQLGRFVFVADGQPYVRTLATGVDTPIATPAGGLVNSVSISGDGRIAAYDWFPDDGGPSLIFRVAL</sequence>
<reference evidence="1" key="1">
    <citation type="submission" date="2015-08" db="EMBL/GenBank/DDBJ databases">
        <authorList>
            <person name="Babu N.S."/>
            <person name="Beckwith C.J."/>
            <person name="Beseler K.G."/>
            <person name="Brison A."/>
            <person name="Carone J.V."/>
            <person name="Caskin T.P."/>
            <person name="Diamond M."/>
            <person name="Durham M.E."/>
            <person name="Foxe J.M."/>
            <person name="Go M."/>
            <person name="Henderson B.A."/>
            <person name="Jones I.B."/>
            <person name="McGettigan J.A."/>
            <person name="Micheletti S.J."/>
            <person name="Nasrallah M.E."/>
            <person name="Ortiz D."/>
            <person name="Piller C.R."/>
            <person name="Privatt S.R."/>
            <person name="Schneider S.L."/>
            <person name="Sharp S."/>
            <person name="Smith T.C."/>
            <person name="Stanton J.D."/>
            <person name="Ullery H.E."/>
            <person name="Wilson R.J."/>
            <person name="Serrano M.G."/>
            <person name="Buck G."/>
            <person name="Lee V."/>
            <person name="Wang Y."/>
            <person name="Carvalho R."/>
            <person name="Voegtly L."/>
            <person name="Shi R."/>
            <person name="Duckworth R."/>
            <person name="Johnson A."/>
            <person name="Loviza R."/>
            <person name="Walstead R."/>
            <person name="Shah Z."/>
            <person name="Kiflezghi M."/>
            <person name="Wade K."/>
            <person name="Ball S.L."/>
            <person name="Bradley K.W."/>
            <person name="Asai D.J."/>
            <person name="Bowman C.A."/>
            <person name="Russell D.A."/>
            <person name="Pope W.H."/>
            <person name="Jacobs-Sera D."/>
            <person name="Hendrix R.W."/>
            <person name="Hatfull G.F."/>
        </authorList>
    </citation>
    <scope>NUCLEOTIDE SEQUENCE</scope>
</reference>
<evidence type="ECO:0000313" key="1">
    <source>
        <dbReference type="EMBL" id="CUR54186.1"/>
    </source>
</evidence>
<organism evidence="1">
    <name type="scientific">metagenome</name>
    <dbReference type="NCBI Taxonomy" id="256318"/>
    <lineage>
        <taxon>unclassified sequences</taxon>
        <taxon>metagenomes</taxon>
    </lineage>
</organism>
<dbReference type="EMBL" id="CZKA01000006">
    <property type="protein sequence ID" value="CUR54186.1"/>
    <property type="molecule type" value="Genomic_DNA"/>
</dbReference>
<accession>A0A2P2BWR3</accession>
<protein>
    <submittedName>
        <fullName evidence="1">Uncharacterized protein</fullName>
    </submittedName>
</protein>
<proteinExistence type="predicted"/>
<gene>
    <name evidence="1" type="ORF">NOCA2140009</name>
</gene>
<dbReference type="AlphaFoldDB" id="A0A2P2BWR3"/>
<name>A0A2P2BWR3_9ZZZZ</name>
<dbReference type="SUPFAM" id="SSF82171">
    <property type="entry name" value="DPP6 N-terminal domain-like"/>
    <property type="match status" value="1"/>
</dbReference>